<dbReference type="Gene3D" id="3.20.20.70">
    <property type="entry name" value="Aldolase class I"/>
    <property type="match status" value="1"/>
</dbReference>
<evidence type="ECO:0000256" key="5">
    <source>
        <dbReference type="ARBA" id="ARBA00023239"/>
    </source>
</evidence>
<dbReference type="EMBL" id="JADAQX010000317">
    <property type="protein sequence ID" value="KAF8820715.1"/>
    <property type="molecule type" value="Genomic_DNA"/>
</dbReference>
<accession>A0ABQ7J9P0</accession>
<evidence type="ECO:0000256" key="3">
    <source>
        <dbReference type="ARBA" id="ARBA00012910"/>
    </source>
</evidence>
<sequence>MMTLLWITRPWATQSRKLCNSACGLVYKRYHQVGSLARNVLSFRQREFQSFCLANIPSKVRVVEVGPRDGLQAEARQIDTADKIEFIRRLSDTGLKTIEATAFVNPKKVPQMADAPEVLAHLPKNEHISYPVLTPNLQGYLNARKAGAKEVAIFTAASETFQKKNANCSIKESIERFQPIFDAANFDGVRVRGYISCVMGCPYEGTISAEKVVTLSNMLLQKGCYEISLGDTIGIGTAGATARLLQTFVDANFSRDALAVHFHDTYGQALANIFTALQFGIHVIDSSVAGLGGCPFAKGATGNVATEEVVYMLEGLGVDHGIDMTKLLETATFIAGKLGKEKSRLGNAMAEKQRSSSPL</sequence>
<dbReference type="InterPro" id="IPR043594">
    <property type="entry name" value="HMGL"/>
</dbReference>
<dbReference type="CDD" id="cd07938">
    <property type="entry name" value="DRE_TIM_HMGL"/>
    <property type="match status" value="1"/>
</dbReference>
<evidence type="ECO:0000256" key="2">
    <source>
        <dbReference type="ARBA" id="ARBA00009405"/>
    </source>
</evidence>
<name>A0ABQ7J9P0_9APIC</name>
<dbReference type="EC" id="4.1.3.4" evidence="3"/>
<comment type="catalytic activity">
    <reaction evidence="6">
        <text>(3S)-3-hydroxy-3-methylglutaryl-CoA = acetoacetate + acetyl-CoA</text>
        <dbReference type="Rhea" id="RHEA:24404"/>
        <dbReference type="ChEBI" id="CHEBI:13705"/>
        <dbReference type="ChEBI" id="CHEBI:43074"/>
        <dbReference type="ChEBI" id="CHEBI:57288"/>
        <dbReference type="EC" id="4.1.3.4"/>
    </reaction>
</comment>
<dbReference type="GO" id="GO:0016829">
    <property type="term" value="F:lyase activity"/>
    <property type="evidence" value="ECO:0007669"/>
    <property type="project" value="UniProtKB-KW"/>
</dbReference>
<dbReference type="PANTHER" id="PTHR42738">
    <property type="entry name" value="HYDROXYMETHYLGLUTARYL-COA LYASE"/>
    <property type="match status" value="1"/>
</dbReference>
<keyword evidence="4" id="KW-0479">Metal-binding</keyword>
<evidence type="ECO:0000313" key="8">
    <source>
        <dbReference type="EMBL" id="KAF8820715.1"/>
    </source>
</evidence>
<dbReference type="NCBIfam" id="NF004283">
    <property type="entry name" value="PRK05692.1"/>
    <property type="match status" value="1"/>
</dbReference>
<evidence type="ECO:0000256" key="4">
    <source>
        <dbReference type="ARBA" id="ARBA00022723"/>
    </source>
</evidence>
<dbReference type="PANTHER" id="PTHR42738:SF7">
    <property type="entry name" value="HYDROXYMETHYLGLUTARYL-COA LYASE"/>
    <property type="match status" value="1"/>
</dbReference>
<dbReference type="Pfam" id="PF00682">
    <property type="entry name" value="HMGL-like"/>
    <property type="match status" value="1"/>
</dbReference>
<evidence type="ECO:0000259" key="7">
    <source>
        <dbReference type="PROSITE" id="PS50991"/>
    </source>
</evidence>
<evidence type="ECO:0000256" key="6">
    <source>
        <dbReference type="ARBA" id="ARBA00049877"/>
    </source>
</evidence>
<evidence type="ECO:0000313" key="9">
    <source>
        <dbReference type="Proteomes" id="UP000823046"/>
    </source>
</evidence>
<dbReference type="SUPFAM" id="SSF51569">
    <property type="entry name" value="Aldolase"/>
    <property type="match status" value="1"/>
</dbReference>
<dbReference type="InterPro" id="IPR013785">
    <property type="entry name" value="Aldolase_TIM"/>
</dbReference>
<comment type="caution">
    <text evidence="8">The sequence shown here is derived from an EMBL/GenBank/DDBJ whole genome shotgun (WGS) entry which is preliminary data.</text>
</comment>
<evidence type="ECO:0000256" key="1">
    <source>
        <dbReference type="ARBA" id="ARBA00005143"/>
    </source>
</evidence>
<comment type="similarity">
    <text evidence="2">Belongs to the HMG-CoA lyase family.</text>
</comment>
<organism evidence="8 9">
    <name type="scientific">Cardiosporidium cionae</name>
    <dbReference type="NCBI Taxonomy" id="476202"/>
    <lineage>
        <taxon>Eukaryota</taxon>
        <taxon>Sar</taxon>
        <taxon>Alveolata</taxon>
        <taxon>Apicomplexa</taxon>
        <taxon>Aconoidasida</taxon>
        <taxon>Nephromycida</taxon>
        <taxon>Cardiosporidium</taxon>
    </lineage>
</organism>
<keyword evidence="9" id="KW-1185">Reference proteome</keyword>
<reference evidence="8 9" key="1">
    <citation type="journal article" date="2020" name="bioRxiv">
        <title>Metabolic contributions of an alphaproteobacterial endosymbiont in the apicomplexan Cardiosporidium cionae.</title>
        <authorList>
            <person name="Hunter E.S."/>
            <person name="Paight C.J."/>
            <person name="Lane C.E."/>
        </authorList>
    </citation>
    <scope>NUCLEOTIDE SEQUENCE [LARGE SCALE GENOMIC DNA]</scope>
    <source>
        <strain evidence="8">ESH_2018</strain>
    </source>
</reference>
<dbReference type="PROSITE" id="PS50991">
    <property type="entry name" value="PYR_CT"/>
    <property type="match status" value="1"/>
</dbReference>
<protein>
    <recommendedName>
        <fullName evidence="3">hydroxymethylglutaryl-CoA lyase</fullName>
        <ecNumber evidence="3">4.1.3.4</ecNumber>
    </recommendedName>
</protein>
<dbReference type="InterPro" id="IPR000891">
    <property type="entry name" value="PYR_CT"/>
</dbReference>
<feature type="domain" description="Pyruvate carboxyltransferase" evidence="7">
    <location>
        <begin position="60"/>
        <end position="328"/>
    </location>
</feature>
<proteinExistence type="inferred from homology"/>
<comment type="pathway">
    <text evidence="1">Metabolic intermediate metabolism; (S)-3-hydroxy-3-methylglutaryl-CoA degradation; acetoacetate from (S)-3-hydroxy-3-methylglutaryl-CoA: step 1/1.</text>
</comment>
<keyword evidence="5 8" id="KW-0456">Lyase</keyword>
<dbReference type="Proteomes" id="UP000823046">
    <property type="component" value="Unassembled WGS sequence"/>
</dbReference>
<gene>
    <name evidence="8" type="ORF">IE077_000425</name>
</gene>